<dbReference type="InterPro" id="IPR027417">
    <property type="entry name" value="P-loop_NTPase"/>
</dbReference>
<dbReference type="Pfam" id="PF02572">
    <property type="entry name" value="CobA_CobO_BtuR"/>
    <property type="match status" value="1"/>
</dbReference>
<dbReference type="PIRSF" id="PIRSF015617">
    <property type="entry name" value="Adensltrnsf_CobA"/>
    <property type="match status" value="1"/>
</dbReference>
<evidence type="ECO:0000313" key="1">
    <source>
        <dbReference type="EMBL" id="MCY1713316.1"/>
    </source>
</evidence>
<evidence type="ECO:0000313" key="2">
    <source>
        <dbReference type="Proteomes" id="UP001082703"/>
    </source>
</evidence>
<dbReference type="RefSeq" id="WP_268057324.1">
    <property type="nucleotide sequence ID" value="NZ_JAPOHA010000003.1"/>
</dbReference>
<dbReference type="InterPro" id="IPR003724">
    <property type="entry name" value="CblAdoTrfase_CobA"/>
</dbReference>
<protein>
    <submittedName>
        <fullName evidence="1">Cob(I)yrinic acid a,c-diamide adenosyltransferase</fullName>
    </submittedName>
</protein>
<name>A0ABT4BQZ3_9FIRM</name>
<gene>
    <name evidence="1" type="ORF">OUY18_03470</name>
</gene>
<dbReference type="Gene3D" id="3.40.50.300">
    <property type="entry name" value="P-loop containing nucleotide triphosphate hydrolases"/>
    <property type="match status" value="1"/>
</dbReference>
<organism evidence="1 2">
    <name type="scientific">Caproiciproducens galactitolivorans</name>
    <dbReference type="NCBI Taxonomy" id="642589"/>
    <lineage>
        <taxon>Bacteria</taxon>
        <taxon>Bacillati</taxon>
        <taxon>Bacillota</taxon>
        <taxon>Clostridia</taxon>
        <taxon>Eubacteriales</taxon>
        <taxon>Acutalibacteraceae</taxon>
        <taxon>Caproiciproducens</taxon>
    </lineage>
</organism>
<dbReference type="EMBL" id="JAPOHA010000003">
    <property type="protein sequence ID" value="MCY1713316.1"/>
    <property type="molecule type" value="Genomic_DNA"/>
</dbReference>
<dbReference type="PANTHER" id="PTHR46638:SF1">
    <property type="entry name" value="CORRINOID ADENOSYLTRANSFERASE"/>
    <property type="match status" value="1"/>
</dbReference>
<dbReference type="PANTHER" id="PTHR46638">
    <property type="entry name" value="CORRINOID ADENOSYLTRANSFERASE"/>
    <property type="match status" value="1"/>
</dbReference>
<dbReference type="Proteomes" id="UP001082703">
    <property type="component" value="Unassembled WGS sequence"/>
</dbReference>
<keyword evidence="2" id="KW-1185">Reference proteome</keyword>
<proteinExistence type="predicted"/>
<reference evidence="1 2" key="1">
    <citation type="submission" date="2022-11" db="EMBL/GenBank/DDBJ databases">
        <authorList>
            <person name="Caiyu Z."/>
        </authorList>
    </citation>
    <scope>NUCLEOTIDE SEQUENCE [LARGE SCALE GENOMIC DNA]</scope>
    <source>
        <strain evidence="1 2">YR-4</strain>
    </source>
</reference>
<sequence length="174" mass="19306">MNGLTHVYCGDGKGKTTAAIGLGIRACGSGKRVLMVQFLKGNTSGERNVLRELKNFRVLPAPENIKFTFQMTKRELEETAVLCGEQFCRAVSAVNGGECDVLILDEVFGAVNCNLLDNRMLVDLIKNKPQNLELVLTGRDPKPEVLELADYVSEIRKIKHPYDRGIPARRGIEF</sequence>
<comment type="caution">
    <text evidence="1">The sequence shown here is derived from an EMBL/GenBank/DDBJ whole genome shotgun (WGS) entry which is preliminary data.</text>
</comment>
<accession>A0ABT4BQZ3</accession>
<dbReference type="SUPFAM" id="SSF52540">
    <property type="entry name" value="P-loop containing nucleoside triphosphate hydrolases"/>
    <property type="match status" value="1"/>
</dbReference>